<keyword evidence="3" id="KW-1185">Reference proteome</keyword>
<accession>A0ABW4HZM8</accession>
<evidence type="ECO:0000313" key="3">
    <source>
        <dbReference type="Proteomes" id="UP001597115"/>
    </source>
</evidence>
<comment type="caution">
    <text evidence="2">The sequence shown here is derived from an EMBL/GenBank/DDBJ whole genome shotgun (WGS) entry which is preliminary data.</text>
</comment>
<dbReference type="Pfam" id="PF02581">
    <property type="entry name" value="TMP-TENI"/>
    <property type="match status" value="1"/>
</dbReference>
<organism evidence="2 3">
    <name type="scientific">Sphingomonas tabacisoli</name>
    <dbReference type="NCBI Taxonomy" id="2249466"/>
    <lineage>
        <taxon>Bacteria</taxon>
        <taxon>Pseudomonadati</taxon>
        <taxon>Pseudomonadota</taxon>
        <taxon>Alphaproteobacteria</taxon>
        <taxon>Sphingomonadales</taxon>
        <taxon>Sphingomonadaceae</taxon>
        <taxon>Sphingomonas</taxon>
    </lineage>
</organism>
<evidence type="ECO:0000259" key="1">
    <source>
        <dbReference type="Pfam" id="PF02581"/>
    </source>
</evidence>
<protein>
    <submittedName>
        <fullName evidence="2">Thiamine phosphate synthase</fullName>
    </submittedName>
</protein>
<sequence length="174" mass="19061">MNRRHLALPRVWMLTDERQGVALWDAAARLPRGAGVVVRHYSLPFVERAVMVRRLRRQGLFVALSGTDAEARRAGADAVYGRAAGALPLLYPVHNRREIAAAERARASLLLLSPVFPTRSHPGGRTLGPLRFGLLVRATQKPVIALGGMTAVQYRRLRGLGAQGWAAIDAWTSN</sequence>
<dbReference type="SUPFAM" id="SSF51391">
    <property type="entry name" value="Thiamin phosphate synthase"/>
    <property type="match status" value="1"/>
</dbReference>
<dbReference type="Gene3D" id="3.20.20.70">
    <property type="entry name" value="Aldolase class I"/>
    <property type="match status" value="1"/>
</dbReference>
<dbReference type="EMBL" id="JBHUDY010000001">
    <property type="protein sequence ID" value="MFD1610657.1"/>
    <property type="molecule type" value="Genomic_DNA"/>
</dbReference>
<name>A0ABW4HZM8_9SPHN</name>
<reference evidence="3" key="1">
    <citation type="journal article" date="2019" name="Int. J. Syst. Evol. Microbiol.">
        <title>The Global Catalogue of Microorganisms (GCM) 10K type strain sequencing project: providing services to taxonomists for standard genome sequencing and annotation.</title>
        <authorList>
            <consortium name="The Broad Institute Genomics Platform"/>
            <consortium name="The Broad Institute Genome Sequencing Center for Infectious Disease"/>
            <person name="Wu L."/>
            <person name="Ma J."/>
        </authorList>
    </citation>
    <scope>NUCLEOTIDE SEQUENCE [LARGE SCALE GENOMIC DNA]</scope>
    <source>
        <strain evidence="3">CGMCC 1.16275</strain>
    </source>
</reference>
<evidence type="ECO:0000313" key="2">
    <source>
        <dbReference type="EMBL" id="MFD1610657.1"/>
    </source>
</evidence>
<dbReference type="RefSeq" id="WP_380886531.1">
    <property type="nucleotide sequence ID" value="NZ_JBHUDY010000001.1"/>
</dbReference>
<feature type="domain" description="Thiamine phosphate synthase/TenI" evidence="1">
    <location>
        <begin position="93"/>
        <end position="170"/>
    </location>
</feature>
<dbReference type="InterPro" id="IPR036206">
    <property type="entry name" value="ThiamineP_synth_sf"/>
</dbReference>
<dbReference type="Proteomes" id="UP001597115">
    <property type="component" value="Unassembled WGS sequence"/>
</dbReference>
<gene>
    <name evidence="2" type="ORF">ACFSCW_02450</name>
</gene>
<dbReference type="InterPro" id="IPR022998">
    <property type="entry name" value="ThiamineP_synth_TenI"/>
</dbReference>
<dbReference type="InterPro" id="IPR013785">
    <property type="entry name" value="Aldolase_TIM"/>
</dbReference>
<proteinExistence type="predicted"/>